<keyword evidence="1" id="KW-0812">Transmembrane</keyword>
<accession>A0A0E9S7B3</accession>
<evidence type="ECO:0000256" key="1">
    <source>
        <dbReference type="SAM" id="Phobius"/>
    </source>
</evidence>
<sequence>MSGGGRAKQKCVSDFLFSAVVPFVPWFPRGLALFLTVFDVCLLTITIGVRLWTLAARGNVVRDVTGG</sequence>
<feature type="transmembrane region" description="Helical" evidence="1">
    <location>
        <begin position="31"/>
        <end position="52"/>
    </location>
</feature>
<reference evidence="2" key="2">
    <citation type="journal article" date="2015" name="Fish Shellfish Immunol.">
        <title>Early steps in the European eel (Anguilla anguilla)-Vibrio vulnificus interaction in the gills: Role of the RtxA13 toxin.</title>
        <authorList>
            <person name="Callol A."/>
            <person name="Pajuelo D."/>
            <person name="Ebbesson L."/>
            <person name="Teles M."/>
            <person name="MacKenzie S."/>
            <person name="Amaro C."/>
        </authorList>
    </citation>
    <scope>NUCLEOTIDE SEQUENCE</scope>
</reference>
<name>A0A0E9S7B3_ANGAN</name>
<organism evidence="2">
    <name type="scientific">Anguilla anguilla</name>
    <name type="common">European freshwater eel</name>
    <name type="synonym">Muraena anguilla</name>
    <dbReference type="NCBI Taxonomy" id="7936"/>
    <lineage>
        <taxon>Eukaryota</taxon>
        <taxon>Metazoa</taxon>
        <taxon>Chordata</taxon>
        <taxon>Craniata</taxon>
        <taxon>Vertebrata</taxon>
        <taxon>Euteleostomi</taxon>
        <taxon>Actinopterygii</taxon>
        <taxon>Neopterygii</taxon>
        <taxon>Teleostei</taxon>
        <taxon>Anguilliformes</taxon>
        <taxon>Anguillidae</taxon>
        <taxon>Anguilla</taxon>
    </lineage>
</organism>
<dbReference type="EMBL" id="GBXM01071411">
    <property type="protein sequence ID" value="JAH37166.1"/>
    <property type="molecule type" value="Transcribed_RNA"/>
</dbReference>
<keyword evidence="1" id="KW-1133">Transmembrane helix</keyword>
<proteinExistence type="predicted"/>
<dbReference type="AlphaFoldDB" id="A0A0E9S7B3"/>
<reference evidence="2" key="1">
    <citation type="submission" date="2014-11" db="EMBL/GenBank/DDBJ databases">
        <authorList>
            <person name="Amaro Gonzalez C."/>
        </authorList>
    </citation>
    <scope>NUCLEOTIDE SEQUENCE</scope>
</reference>
<keyword evidence="1" id="KW-0472">Membrane</keyword>
<protein>
    <submittedName>
        <fullName evidence="2">Uncharacterized protein</fullName>
    </submittedName>
</protein>
<evidence type="ECO:0000313" key="2">
    <source>
        <dbReference type="EMBL" id="JAH37166.1"/>
    </source>
</evidence>